<keyword evidence="1" id="KW-1133">Transmembrane helix</keyword>
<keyword evidence="1" id="KW-0472">Membrane</keyword>
<accession>A0ABW2Q074</accession>
<proteinExistence type="predicted"/>
<dbReference type="Proteomes" id="UP001596505">
    <property type="component" value="Unassembled WGS sequence"/>
</dbReference>
<protein>
    <submittedName>
        <fullName evidence="3">DUF1206 domain-containing protein</fullName>
    </submittedName>
</protein>
<dbReference type="RefSeq" id="WP_380967639.1">
    <property type="nucleotide sequence ID" value="NZ_JBHTCO010000020.1"/>
</dbReference>
<sequence length="281" mass="30726">MGKTPFIKDDHKFHKVKEQTKPWVIRFARFGHMAQGAVYFIIGLLAMQTAFGLHGKLVSSEGALHTIAKQPFGFIGLIVLAAGLCSYGCWQIIAALFDPQNIGHNLKGIVTRIGYLFVAGIYISLCISAVKMLMHVGVKDPGHHYQTLSAKMLAEPFGQTIIGLLGAGILIFGIGQVFWALSGKFQKNLKKNKMSRKEWLWSGRFGKFGISARGVVFGIIGFFLIRTAIQADPNETKGLDGALAEVSRQPYGSVLLAVAAVGLIAYGVYMFAEARYKRLDS</sequence>
<feature type="transmembrane region" description="Helical" evidence="1">
    <location>
        <begin position="249"/>
        <end position="272"/>
    </location>
</feature>
<evidence type="ECO:0000313" key="3">
    <source>
        <dbReference type="EMBL" id="MFC7394360.1"/>
    </source>
</evidence>
<comment type="caution">
    <text evidence="3">The sequence shown here is derived from an EMBL/GenBank/DDBJ whole genome shotgun (WGS) entry which is preliminary data.</text>
</comment>
<dbReference type="EMBL" id="JBHTCO010000020">
    <property type="protein sequence ID" value="MFC7394360.1"/>
    <property type="molecule type" value="Genomic_DNA"/>
</dbReference>
<keyword evidence="4" id="KW-1185">Reference proteome</keyword>
<feature type="transmembrane region" description="Helical" evidence="1">
    <location>
        <begin position="205"/>
        <end position="229"/>
    </location>
</feature>
<keyword evidence="1" id="KW-0812">Transmembrane</keyword>
<evidence type="ECO:0000256" key="1">
    <source>
        <dbReference type="SAM" id="Phobius"/>
    </source>
</evidence>
<organism evidence="3 4">
    <name type="scientific">Scopulibacillus cellulosilyticus</name>
    <dbReference type="NCBI Taxonomy" id="2665665"/>
    <lineage>
        <taxon>Bacteria</taxon>
        <taxon>Bacillati</taxon>
        <taxon>Bacillota</taxon>
        <taxon>Bacilli</taxon>
        <taxon>Bacillales</taxon>
        <taxon>Sporolactobacillaceae</taxon>
        <taxon>Scopulibacillus</taxon>
    </lineage>
</organism>
<evidence type="ECO:0000259" key="2">
    <source>
        <dbReference type="Pfam" id="PF06724"/>
    </source>
</evidence>
<name>A0ABW2Q074_9BACL</name>
<feature type="transmembrane region" description="Helical" evidence="1">
    <location>
        <begin position="74"/>
        <end position="97"/>
    </location>
</feature>
<dbReference type="Pfam" id="PF06724">
    <property type="entry name" value="DUF1206"/>
    <property type="match status" value="3"/>
</dbReference>
<feature type="domain" description="DUF1206" evidence="2">
    <location>
        <begin position="113"/>
        <end position="181"/>
    </location>
</feature>
<feature type="transmembrane region" description="Helical" evidence="1">
    <location>
        <begin position="36"/>
        <end position="54"/>
    </location>
</feature>
<feature type="domain" description="DUF1206" evidence="2">
    <location>
        <begin position="30"/>
        <end position="97"/>
    </location>
</feature>
<feature type="transmembrane region" description="Helical" evidence="1">
    <location>
        <begin position="109"/>
        <end position="130"/>
    </location>
</feature>
<evidence type="ECO:0000313" key="4">
    <source>
        <dbReference type="Proteomes" id="UP001596505"/>
    </source>
</evidence>
<feature type="transmembrane region" description="Helical" evidence="1">
    <location>
        <begin position="161"/>
        <end position="185"/>
    </location>
</feature>
<feature type="domain" description="DUF1206" evidence="2">
    <location>
        <begin position="208"/>
        <end position="277"/>
    </location>
</feature>
<reference evidence="4" key="1">
    <citation type="journal article" date="2019" name="Int. J. Syst. Evol. Microbiol.">
        <title>The Global Catalogue of Microorganisms (GCM) 10K type strain sequencing project: providing services to taxonomists for standard genome sequencing and annotation.</title>
        <authorList>
            <consortium name="The Broad Institute Genomics Platform"/>
            <consortium name="The Broad Institute Genome Sequencing Center for Infectious Disease"/>
            <person name="Wu L."/>
            <person name="Ma J."/>
        </authorList>
    </citation>
    <scope>NUCLEOTIDE SEQUENCE [LARGE SCALE GENOMIC DNA]</scope>
    <source>
        <strain evidence="4">CGMCC 1.16305</strain>
    </source>
</reference>
<dbReference type="InterPro" id="IPR009597">
    <property type="entry name" value="DUF1206"/>
</dbReference>
<gene>
    <name evidence="3" type="ORF">ACFQRG_15490</name>
</gene>